<keyword evidence="7 9" id="KW-0472">Membrane</keyword>
<dbReference type="InterPro" id="IPR047651">
    <property type="entry name" value="ABC2_perm_RbbA"/>
</dbReference>
<dbReference type="CDD" id="cd03230">
    <property type="entry name" value="ABC_DR_subfamily_A"/>
    <property type="match status" value="1"/>
</dbReference>
<keyword evidence="3 9" id="KW-0812">Transmembrane</keyword>
<gene>
    <name evidence="12" type="primary">rbbA</name>
</gene>
<evidence type="ECO:0000313" key="11">
    <source>
        <dbReference type="Proteomes" id="UP000675920"/>
    </source>
</evidence>
<dbReference type="InterPro" id="IPR017871">
    <property type="entry name" value="ABC_transporter-like_CS"/>
</dbReference>
<feature type="transmembrane region" description="Helical" evidence="9">
    <location>
        <begin position="947"/>
        <end position="970"/>
    </location>
</feature>
<comment type="subcellular location">
    <subcellularLocation>
        <location evidence="1">Membrane</location>
        <topology evidence="1">Multi-pass membrane protein</topology>
    </subcellularLocation>
</comment>
<evidence type="ECO:0000256" key="1">
    <source>
        <dbReference type="ARBA" id="ARBA00004141"/>
    </source>
</evidence>
<keyword evidence="4" id="KW-0547">Nucleotide-binding</keyword>
<dbReference type="RefSeq" id="WP_281173162.1">
    <property type="nucleotide sequence ID" value="NZ_KI519500.1"/>
</dbReference>
<dbReference type="GO" id="GO:0016887">
    <property type="term" value="F:ATP hydrolysis activity"/>
    <property type="evidence" value="ECO:0007669"/>
    <property type="project" value="InterPro"/>
</dbReference>
<dbReference type="InterPro" id="IPR027417">
    <property type="entry name" value="P-loop_NTPase"/>
</dbReference>
<dbReference type="Proteomes" id="UP000675920">
    <property type="component" value="Unplaced"/>
</dbReference>
<accession>A0A9U5G0E2</accession>
<dbReference type="PANTHER" id="PTHR43038">
    <property type="entry name" value="ATP-BINDING CASSETTE, SUB-FAMILY H, MEMBER 1"/>
    <property type="match status" value="1"/>
</dbReference>
<feature type="transmembrane region" description="Helical" evidence="9">
    <location>
        <begin position="624"/>
        <end position="645"/>
    </location>
</feature>
<evidence type="ECO:0000256" key="8">
    <source>
        <dbReference type="SAM" id="MobiDB-lite"/>
    </source>
</evidence>
<dbReference type="InterPro" id="IPR003439">
    <property type="entry name" value="ABC_transporter-like_ATP-bd"/>
</dbReference>
<feature type="domain" description="ABC transporter" evidence="10">
    <location>
        <begin position="37"/>
        <end position="272"/>
    </location>
</feature>
<dbReference type="SUPFAM" id="SSF52540">
    <property type="entry name" value="P-loop containing nucleoside triphosphate hydrolases"/>
    <property type="match status" value="2"/>
</dbReference>
<feature type="domain" description="ABC transporter" evidence="10">
    <location>
        <begin position="302"/>
        <end position="532"/>
    </location>
</feature>
<dbReference type="AlphaFoldDB" id="A0A9U5G0E2"/>
<dbReference type="GO" id="GO:0005524">
    <property type="term" value="F:ATP binding"/>
    <property type="evidence" value="ECO:0007669"/>
    <property type="project" value="UniProtKB-KW"/>
</dbReference>
<name>A0A9U5G0E2_9BURK</name>
<dbReference type="Pfam" id="PF00005">
    <property type="entry name" value="ABC_tran"/>
    <property type="match status" value="2"/>
</dbReference>
<dbReference type="PANTHER" id="PTHR43038:SF4">
    <property type="entry name" value="RIBOSOME-ASSOCIATED ATPASE"/>
    <property type="match status" value="1"/>
</dbReference>
<dbReference type="PROSITE" id="PS00211">
    <property type="entry name" value="ABC_TRANSPORTER_1"/>
    <property type="match status" value="1"/>
</dbReference>
<feature type="transmembrane region" description="Helical" evidence="9">
    <location>
        <begin position="859"/>
        <end position="881"/>
    </location>
</feature>
<keyword evidence="6 9" id="KW-1133">Transmembrane helix</keyword>
<evidence type="ECO:0000256" key="3">
    <source>
        <dbReference type="ARBA" id="ARBA00022692"/>
    </source>
</evidence>
<reference evidence="12" key="1">
    <citation type="submission" date="2025-08" db="UniProtKB">
        <authorList>
            <consortium name="RefSeq"/>
        </authorList>
    </citation>
    <scope>IDENTIFICATION</scope>
</reference>
<feature type="transmembrane region" description="Helical" evidence="9">
    <location>
        <begin position="778"/>
        <end position="803"/>
    </location>
</feature>
<evidence type="ECO:0000313" key="12">
    <source>
        <dbReference type="RefSeq" id="WP_281173162.1"/>
    </source>
</evidence>
<feature type="transmembrane region" description="Helical" evidence="9">
    <location>
        <begin position="888"/>
        <end position="910"/>
    </location>
</feature>
<dbReference type="Gene3D" id="3.40.50.300">
    <property type="entry name" value="P-loop containing nucleotide triphosphate hydrolases"/>
    <property type="match status" value="2"/>
</dbReference>
<proteinExistence type="predicted"/>
<evidence type="ECO:0000256" key="4">
    <source>
        <dbReference type="ARBA" id="ARBA00022741"/>
    </source>
</evidence>
<evidence type="ECO:0000256" key="2">
    <source>
        <dbReference type="ARBA" id="ARBA00022475"/>
    </source>
</evidence>
<keyword evidence="11" id="KW-1185">Reference proteome</keyword>
<evidence type="ECO:0000256" key="9">
    <source>
        <dbReference type="SAM" id="Phobius"/>
    </source>
</evidence>
<evidence type="ECO:0000256" key="6">
    <source>
        <dbReference type="ARBA" id="ARBA00022989"/>
    </source>
</evidence>
<sequence length="975" mass="104041">MNLQAGMKNAADGRGTNATAGHDSGAAPTGAPPDAVATLAAVEHRYGATLALAGVDLAIPARRMVGFIGPDGVGKSSLLALVAGARVVQAGSVTVLGGDIADRAHRAVTCPRIAYMPQGLGKNLYPTLSVRENLDFFARLFGLGGAARDAKIAELLAATGLDPFPDRPAGKLSGGMKQKLSLCCSLIHDPDLLILDEPTTGVDPLSRRQFWELIDRMRARRPQMSVLVATAYFDEAERFDELVAMDAGRILAQATPAELKARTGASSLEQAFVQLLPPERRGRGGVFTVPPRAAGADDAVAIEAEGLTRRFGDFTAVDHVSFRIPRGEIFGFLGSNGCGKTTTMKMLTGLLPATEGSARLFGREVDANDLATRKRVGFMSQAFSLYSELTVRQNLALHARLFALPRARVASRLAELEAGFGLGPYMDQVAEALPLGVRQRLSLAVAVIHEPELLILDEPTSGVDPVARDGFWELLVELSRERGTTIFISTHFMNEAERCDRISLMHAGRVLTQGTPAGIVRASGQATLEDAFIAALEAAAGGADKSTARTATGATDTPAPAGREAATTTSAAPPASTTSTTDAGRATATADSAPPDTHTRPAAFSPRRLWAYARREATELRRDTIRLAFALLGPLLLMTVFGYGITFDVEGLSYATLDRDGSPESRLYLEGFASSRYFRDAGAVPDAGALDDALRRGRVKLTIEIAPGFGRELRQGRAPEVQVAIDGSMPFRAETSRGYVEGVHRAFIQRIAADNGISTAQPFSVEERFRYNQDFRSVYAMVPGIVMLLLMLIPPMMTALGIVREKELGSIINFYVTPTSGIEFLVGKQLPYIGLALLNFASLSALALLLFQVPFKGDPLAYVLGGLLYVTATTAFGMFVSCFVGSQIAAIFATAILAVMPTVQFSGFLMPVASLSPDGWLIGRVFPSTWFQHISVGSFTKALEPRALLLDFAMLALLALGYIGAARLALRTQEK</sequence>
<feature type="transmembrane region" description="Helical" evidence="9">
    <location>
        <begin position="832"/>
        <end position="853"/>
    </location>
</feature>
<keyword evidence="5" id="KW-0067">ATP-binding</keyword>
<dbReference type="SMART" id="SM00382">
    <property type="entry name" value="AAA"/>
    <property type="match status" value="2"/>
</dbReference>
<dbReference type="InterPro" id="IPR003593">
    <property type="entry name" value="AAA+_ATPase"/>
</dbReference>
<feature type="compositionally biased region" description="Low complexity" evidence="8">
    <location>
        <begin position="544"/>
        <end position="596"/>
    </location>
</feature>
<dbReference type="NCBIfam" id="NF033858">
    <property type="entry name" value="ABC2_perm_RbbA"/>
    <property type="match status" value="1"/>
</dbReference>
<evidence type="ECO:0000256" key="5">
    <source>
        <dbReference type="ARBA" id="ARBA00022840"/>
    </source>
</evidence>
<dbReference type="GO" id="GO:0140359">
    <property type="term" value="F:ABC-type transporter activity"/>
    <property type="evidence" value="ECO:0007669"/>
    <property type="project" value="InterPro"/>
</dbReference>
<dbReference type="InterPro" id="IPR013525">
    <property type="entry name" value="ABC2_TM"/>
</dbReference>
<dbReference type="Pfam" id="PF12698">
    <property type="entry name" value="ABC2_membrane_3"/>
    <property type="match status" value="1"/>
</dbReference>
<keyword evidence="2" id="KW-1003">Cell membrane</keyword>
<evidence type="ECO:0000256" key="7">
    <source>
        <dbReference type="ARBA" id="ARBA00023136"/>
    </source>
</evidence>
<evidence type="ECO:0000259" key="10">
    <source>
        <dbReference type="PROSITE" id="PS50893"/>
    </source>
</evidence>
<feature type="region of interest" description="Disordered" evidence="8">
    <location>
        <begin position="544"/>
        <end position="602"/>
    </location>
</feature>
<protein>
    <submittedName>
        <fullName evidence="12">Ribosome-associated ATPase/putative transporter RbbA</fullName>
    </submittedName>
</protein>
<dbReference type="PROSITE" id="PS50893">
    <property type="entry name" value="ABC_TRANSPORTER_2"/>
    <property type="match status" value="2"/>
</dbReference>
<dbReference type="GO" id="GO:0016020">
    <property type="term" value="C:membrane"/>
    <property type="evidence" value="ECO:0007669"/>
    <property type="project" value="UniProtKB-SubCell"/>
</dbReference>
<organism evidence="11 12">
    <name type="scientific">Derxia gummosa DSM 723</name>
    <dbReference type="NCBI Taxonomy" id="1121388"/>
    <lineage>
        <taxon>Bacteria</taxon>
        <taxon>Pseudomonadati</taxon>
        <taxon>Pseudomonadota</taxon>
        <taxon>Betaproteobacteria</taxon>
        <taxon>Burkholderiales</taxon>
        <taxon>Alcaligenaceae</taxon>
        <taxon>Derxia</taxon>
    </lineage>
</organism>
<feature type="region of interest" description="Disordered" evidence="8">
    <location>
        <begin position="1"/>
        <end position="32"/>
    </location>
</feature>